<feature type="domain" description="Nudix hydrolase" evidence="9">
    <location>
        <begin position="52"/>
        <end position="187"/>
    </location>
</feature>
<dbReference type="PANTHER" id="PTHR12992">
    <property type="entry name" value="NUDIX HYDROLASE"/>
    <property type="match status" value="1"/>
</dbReference>
<dbReference type="InterPro" id="IPR045121">
    <property type="entry name" value="CoAse"/>
</dbReference>
<evidence type="ECO:0000256" key="4">
    <source>
        <dbReference type="ARBA" id="ARBA00022723"/>
    </source>
</evidence>
<evidence type="ECO:0000256" key="1">
    <source>
        <dbReference type="ARBA" id="ARBA00001936"/>
    </source>
</evidence>
<evidence type="ECO:0000256" key="3">
    <source>
        <dbReference type="ARBA" id="ARBA00006506"/>
    </source>
</evidence>
<protein>
    <submittedName>
        <fullName evidence="10">Coenzyme A pyrophosphatase</fullName>
    </submittedName>
</protein>
<evidence type="ECO:0000256" key="5">
    <source>
        <dbReference type="ARBA" id="ARBA00022801"/>
    </source>
</evidence>
<keyword evidence="11" id="KW-1185">Reference proteome</keyword>
<sequence length="214" mass="23800">MIAEPFDIDTFLDRARQRLEPEPPPVGSPLSNPRGDHDLNEHVGPPPAERGAKPAAVLIPVVRHPEATVLLTQRATALRDHAGQVAFPGGKIDREDASALAAALREAEEEIGLDRRFVTPIGYLDPYISGTGYRIMPVVALVEPGFNLTLNPVEVDAAFEVPLSFLMEPLNHQRHAREWHGQLRHYYAMPFGERYIWGATAGIIRNLYQRLYGT</sequence>
<dbReference type="EMBL" id="BMGG01000008">
    <property type="protein sequence ID" value="GGC80633.1"/>
    <property type="molecule type" value="Genomic_DNA"/>
</dbReference>
<dbReference type="GO" id="GO:0010945">
    <property type="term" value="F:coenzyme A diphosphatase activity"/>
    <property type="evidence" value="ECO:0007669"/>
    <property type="project" value="InterPro"/>
</dbReference>
<dbReference type="PROSITE" id="PS01293">
    <property type="entry name" value="NUDIX_COA"/>
    <property type="match status" value="1"/>
</dbReference>
<proteinExistence type="inferred from homology"/>
<dbReference type="GO" id="GO:0000287">
    <property type="term" value="F:magnesium ion binding"/>
    <property type="evidence" value="ECO:0007669"/>
    <property type="project" value="InterPro"/>
</dbReference>
<evidence type="ECO:0000259" key="9">
    <source>
        <dbReference type="PROSITE" id="PS51462"/>
    </source>
</evidence>
<gene>
    <name evidence="10" type="ORF">GCM10010994_43280</name>
</gene>
<evidence type="ECO:0000256" key="2">
    <source>
        <dbReference type="ARBA" id="ARBA00001946"/>
    </source>
</evidence>
<dbReference type="SUPFAM" id="SSF55811">
    <property type="entry name" value="Nudix"/>
    <property type="match status" value="1"/>
</dbReference>
<dbReference type="AlphaFoldDB" id="A0A916XLM6"/>
<dbReference type="PANTHER" id="PTHR12992:SF11">
    <property type="entry name" value="MITOCHONDRIAL COENZYME A DIPHOSPHATASE NUDT8"/>
    <property type="match status" value="1"/>
</dbReference>
<comment type="cofactor">
    <cofactor evidence="2">
        <name>Mg(2+)</name>
        <dbReference type="ChEBI" id="CHEBI:18420"/>
    </cofactor>
</comment>
<keyword evidence="5" id="KW-0378">Hydrolase</keyword>
<dbReference type="GO" id="GO:0030145">
    <property type="term" value="F:manganese ion binding"/>
    <property type="evidence" value="ECO:0007669"/>
    <property type="project" value="InterPro"/>
</dbReference>
<organism evidence="10 11">
    <name type="scientific">Chelatococcus reniformis</name>
    <dbReference type="NCBI Taxonomy" id="1494448"/>
    <lineage>
        <taxon>Bacteria</taxon>
        <taxon>Pseudomonadati</taxon>
        <taxon>Pseudomonadota</taxon>
        <taxon>Alphaproteobacteria</taxon>
        <taxon>Hyphomicrobiales</taxon>
        <taxon>Chelatococcaceae</taxon>
        <taxon>Chelatococcus</taxon>
    </lineage>
</organism>
<name>A0A916XLM6_9HYPH</name>
<evidence type="ECO:0000313" key="11">
    <source>
        <dbReference type="Proteomes" id="UP000637002"/>
    </source>
</evidence>
<feature type="region of interest" description="Disordered" evidence="8">
    <location>
        <begin position="14"/>
        <end position="51"/>
    </location>
</feature>
<evidence type="ECO:0000256" key="6">
    <source>
        <dbReference type="ARBA" id="ARBA00022842"/>
    </source>
</evidence>
<dbReference type="Gene3D" id="3.90.79.10">
    <property type="entry name" value="Nucleoside Triphosphate Pyrophosphohydrolase"/>
    <property type="match status" value="1"/>
</dbReference>
<keyword evidence="7" id="KW-0464">Manganese</keyword>
<dbReference type="CDD" id="cd03426">
    <property type="entry name" value="NUDIX_CoAse_Nudt7"/>
    <property type="match status" value="1"/>
</dbReference>
<comment type="similarity">
    <text evidence="3">Belongs to the Nudix hydrolase family. PCD1 subfamily.</text>
</comment>
<dbReference type="Pfam" id="PF00293">
    <property type="entry name" value="NUDIX"/>
    <property type="match status" value="1"/>
</dbReference>
<evidence type="ECO:0000256" key="8">
    <source>
        <dbReference type="SAM" id="MobiDB-lite"/>
    </source>
</evidence>
<dbReference type="GO" id="GO:0009132">
    <property type="term" value="P:nucleoside diphosphate metabolic process"/>
    <property type="evidence" value="ECO:0007669"/>
    <property type="project" value="InterPro"/>
</dbReference>
<dbReference type="InterPro" id="IPR000059">
    <property type="entry name" value="NUDIX_hydrolase_NudL_CS"/>
</dbReference>
<accession>A0A916XLM6</accession>
<reference evidence="10" key="2">
    <citation type="submission" date="2020-09" db="EMBL/GenBank/DDBJ databases">
        <authorList>
            <person name="Sun Q."/>
            <person name="Zhou Y."/>
        </authorList>
    </citation>
    <scope>NUCLEOTIDE SEQUENCE</scope>
    <source>
        <strain evidence="10">CGMCC 1.12919</strain>
    </source>
</reference>
<reference evidence="10" key="1">
    <citation type="journal article" date="2014" name="Int. J. Syst. Evol. Microbiol.">
        <title>Complete genome sequence of Corynebacterium casei LMG S-19264T (=DSM 44701T), isolated from a smear-ripened cheese.</title>
        <authorList>
            <consortium name="US DOE Joint Genome Institute (JGI-PGF)"/>
            <person name="Walter F."/>
            <person name="Albersmeier A."/>
            <person name="Kalinowski J."/>
            <person name="Ruckert C."/>
        </authorList>
    </citation>
    <scope>NUCLEOTIDE SEQUENCE</scope>
    <source>
        <strain evidence="10">CGMCC 1.12919</strain>
    </source>
</reference>
<comment type="caution">
    <text evidence="10">The sequence shown here is derived from an EMBL/GenBank/DDBJ whole genome shotgun (WGS) entry which is preliminary data.</text>
</comment>
<dbReference type="Proteomes" id="UP000637002">
    <property type="component" value="Unassembled WGS sequence"/>
</dbReference>
<evidence type="ECO:0000313" key="10">
    <source>
        <dbReference type="EMBL" id="GGC80633.1"/>
    </source>
</evidence>
<dbReference type="InterPro" id="IPR000086">
    <property type="entry name" value="NUDIX_hydrolase_dom"/>
</dbReference>
<dbReference type="RefSeq" id="WP_188611259.1">
    <property type="nucleotide sequence ID" value="NZ_BMGG01000008.1"/>
</dbReference>
<keyword evidence="6" id="KW-0460">Magnesium</keyword>
<dbReference type="NCBIfam" id="NF007980">
    <property type="entry name" value="PRK10707.1"/>
    <property type="match status" value="1"/>
</dbReference>
<evidence type="ECO:0000256" key="7">
    <source>
        <dbReference type="ARBA" id="ARBA00023211"/>
    </source>
</evidence>
<dbReference type="PROSITE" id="PS51462">
    <property type="entry name" value="NUDIX"/>
    <property type="match status" value="1"/>
</dbReference>
<dbReference type="InterPro" id="IPR015797">
    <property type="entry name" value="NUDIX_hydrolase-like_dom_sf"/>
</dbReference>
<keyword evidence="4" id="KW-0479">Metal-binding</keyword>
<comment type="cofactor">
    <cofactor evidence="1">
        <name>Mn(2+)</name>
        <dbReference type="ChEBI" id="CHEBI:29035"/>
    </cofactor>
</comment>